<dbReference type="Proteomes" id="UP000000561">
    <property type="component" value="Chromosome 13"/>
</dbReference>
<keyword evidence="3" id="KW-1185">Reference proteome</keyword>
<name>A0A0D1C106_MYCMD</name>
<evidence type="ECO:0000313" key="2">
    <source>
        <dbReference type="EMBL" id="KIS67547.1"/>
    </source>
</evidence>
<proteinExistence type="predicted"/>
<feature type="region of interest" description="Disordered" evidence="1">
    <location>
        <begin position="101"/>
        <end position="143"/>
    </location>
</feature>
<sequence length="804" mass="85268">MPLSPIAQTAMFTSTRRRTSLVHAEDRDSLGPHSPNTGSHSALHASTSGLCINPFGRTSISVDRDRGAGDDHYVATDSLSGSRRRSAATIISTLLHLPNKDAGWNHDGYSSEDAASSTGSNRLPLQQPSTPTMSSSQPQPRRPSAFLRAWKIRRTSHSTQSPLAPQQSHLVSSPTCSASACATGRRKSSALTRVLTPSAFRTNASPRVDQHARVSTLSDDHSGRRRSLSIVCRGERDSDDLDPVDRIACVASSSGAPDRLGTASAVTAAMAIRDSWLYSSERAYGSASTITTWSAQSNGVSINSQSSVGCKSLSAPWITAVGLDVEDAQIQLEHQKQRLRNLRQQCASGAKWRSHSAGVSVVSLSLTEEIALYTSDVHTVETNTRPARTTTGATSSADDACMARSHSVATIAGRQANKNRHVPDPEAQEFACSSSLPDRRDTVQRIARGTSVGAAEARLAAQSAAPAVTIADAFSRFNLASQQGIDDMQRRIERQRVESGSLDPVFSRLAARSPSLHTPTSEAAASDGHGARLSSDATRIQWQTPQWNSASPFRPDAPTLFSASSTSQPHPSVAASASYYSTHDQSPTSSDFPPAATSVVGTVVAINNEPFQRRATTYYDASALPAVEQVRVSSIAQVAHTTSDAIAPRSPTASLEMRTGRRCSFSLPRSPPGYEHMITHACVSAAAPAAVGSNDDEELACSHAPTPRLMSLENDAVSPLSSNFEPETPSVSAIFPASISGDVEKLSYSASSHSGLQNHMDGLDDLHAQFCSALLLDLGNGTTIPLSPSPGTDPRQDPFALLAH</sequence>
<evidence type="ECO:0000313" key="3">
    <source>
        <dbReference type="Proteomes" id="UP000000561"/>
    </source>
</evidence>
<accession>A0A0D1C106</accession>
<feature type="compositionally biased region" description="Polar residues" evidence="1">
    <location>
        <begin position="34"/>
        <end position="43"/>
    </location>
</feature>
<organism evidence="2 3">
    <name type="scientific">Mycosarcoma maydis</name>
    <name type="common">Corn smut fungus</name>
    <name type="synonym">Ustilago maydis</name>
    <dbReference type="NCBI Taxonomy" id="5270"/>
    <lineage>
        <taxon>Eukaryota</taxon>
        <taxon>Fungi</taxon>
        <taxon>Dikarya</taxon>
        <taxon>Basidiomycota</taxon>
        <taxon>Ustilaginomycotina</taxon>
        <taxon>Ustilaginomycetes</taxon>
        <taxon>Ustilaginales</taxon>
        <taxon>Ustilaginaceae</taxon>
        <taxon>Mycosarcoma</taxon>
    </lineage>
</organism>
<dbReference type="GeneID" id="23567412"/>
<dbReference type="EMBL" id="CM003152">
    <property type="protein sequence ID" value="KIS67547.1"/>
    <property type="molecule type" value="Genomic_DNA"/>
</dbReference>
<dbReference type="KEGG" id="uma:UMAG_11544"/>
<feature type="compositionally biased region" description="Polar residues" evidence="1">
    <location>
        <begin position="113"/>
        <end position="124"/>
    </location>
</feature>
<dbReference type="InParanoid" id="A0A0D1C106"/>
<evidence type="ECO:0000256" key="1">
    <source>
        <dbReference type="SAM" id="MobiDB-lite"/>
    </source>
</evidence>
<feature type="compositionally biased region" description="Polar residues" evidence="1">
    <location>
        <begin position="561"/>
        <end position="570"/>
    </location>
</feature>
<reference evidence="2 3" key="1">
    <citation type="journal article" date="2006" name="Nature">
        <title>Insights from the genome of the biotrophic fungal plant pathogen Ustilago maydis.</title>
        <authorList>
            <person name="Kamper J."/>
            <person name="Kahmann R."/>
            <person name="Bolker M."/>
            <person name="Ma L.J."/>
            <person name="Brefort T."/>
            <person name="Saville B.J."/>
            <person name="Banuett F."/>
            <person name="Kronstad J.W."/>
            <person name="Gold S.E."/>
            <person name="Muller O."/>
            <person name="Perlin M.H."/>
            <person name="Wosten H.A."/>
            <person name="de Vries R."/>
            <person name="Ruiz-Herrera J."/>
            <person name="Reynaga-Pena C.G."/>
            <person name="Snetselaar K."/>
            <person name="McCann M."/>
            <person name="Perez-Martin J."/>
            <person name="Feldbrugge M."/>
            <person name="Basse C.W."/>
            <person name="Steinberg G."/>
            <person name="Ibeas J.I."/>
            <person name="Holloman W."/>
            <person name="Guzman P."/>
            <person name="Farman M."/>
            <person name="Stajich J.E."/>
            <person name="Sentandreu R."/>
            <person name="Gonzalez-Prieto J.M."/>
            <person name="Kennell J.C."/>
            <person name="Molina L."/>
            <person name="Schirawski J."/>
            <person name="Mendoza-Mendoza A."/>
            <person name="Greilinger D."/>
            <person name="Munch K."/>
            <person name="Rossel N."/>
            <person name="Scherer M."/>
            <person name="Vranes M."/>
            <person name="Ladendorf O."/>
            <person name="Vincon V."/>
            <person name="Fuchs U."/>
            <person name="Sandrock B."/>
            <person name="Meng S."/>
            <person name="Ho E.C."/>
            <person name="Cahill M.J."/>
            <person name="Boyce K.J."/>
            <person name="Klose J."/>
            <person name="Klosterman S.J."/>
            <person name="Deelstra H.J."/>
            <person name="Ortiz-Castellanos L."/>
            <person name="Li W."/>
            <person name="Sanchez-Alonso P."/>
            <person name="Schreier P.H."/>
            <person name="Hauser-Hahn I."/>
            <person name="Vaupel M."/>
            <person name="Koopmann E."/>
            <person name="Friedrich G."/>
            <person name="Voss H."/>
            <person name="Schluter T."/>
            <person name="Margolis J."/>
            <person name="Platt D."/>
            <person name="Swimmer C."/>
            <person name="Gnirke A."/>
            <person name="Chen F."/>
            <person name="Vysotskaia V."/>
            <person name="Mannhaupt G."/>
            <person name="Guldener U."/>
            <person name="Munsterkotter M."/>
            <person name="Haase D."/>
            <person name="Oesterheld M."/>
            <person name="Mewes H.W."/>
            <person name="Mauceli E.W."/>
            <person name="DeCaprio D."/>
            <person name="Wade C.M."/>
            <person name="Butler J."/>
            <person name="Young S."/>
            <person name="Jaffe D.B."/>
            <person name="Calvo S."/>
            <person name="Nusbaum C."/>
            <person name="Galagan J."/>
            <person name="Birren B.W."/>
        </authorList>
    </citation>
    <scope>NUCLEOTIDE SEQUENCE [LARGE SCALE GENOMIC DNA]</scope>
    <source>
        <strain evidence="3">DSM 14603 / FGSC 9021 / UM521</strain>
    </source>
</reference>
<gene>
    <name evidence="2" type="ORF">UMAG_11544</name>
</gene>
<protein>
    <submittedName>
        <fullName evidence="2">Uncharacterized protein</fullName>
    </submittedName>
</protein>
<feature type="region of interest" description="Disordered" evidence="1">
    <location>
        <begin position="783"/>
        <end position="804"/>
    </location>
</feature>
<feature type="region of interest" description="Disordered" evidence="1">
    <location>
        <begin position="512"/>
        <end position="593"/>
    </location>
</feature>
<dbReference type="VEuPathDB" id="FungiDB:UMAG_11544"/>
<dbReference type="AlphaFoldDB" id="A0A0D1C106"/>
<feature type="compositionally biased region" description="Low complexity" evidence="1">
    <location>
        <begin position="126"/>
        <end position="143"/>
    </location>
</feature>
<dbReference type="eggNOG" id="ENOG502TEV1">
    <property type="taxonomic scope" value="Eukaryota"/>
</dbReference>
<feature type="compositionally biased region" description="Polar residues" evidence="1">
    <location>
        <begin position="535"/>
        <end position="551"/>
    </location>
</feature>
<feature type="region of interest" description="Disordered" evidence="1">
    <location>
        <begin position="14"/>
        <end position="43"/>
    </location>
</feature>
<feature type="compositionally biased region" description="Polar residues" evidence="1">
    <location>
        <begin position="578"/>
        <end position="591"/>
    </location>
</feature>
<dbReference type="RefSeq" id="XP_011390988.1">
    <property type="nucleotide sequence ID" value="XM_011392686.1"/>
</dbReference>
<dbReference type="OrthoDB" id="2554011at2759"/>